<name>A0A644Z587_9ZZZZ</name>
<proteinExistence type="predicted"/>
<gene>
    <name evidence="1" type="ORF">SDC9_82621</name>
</gene>
<accession>A0A644Z587</accession>
<dbReference type="AlphaFoldDB" id="A0A644Z587"/>
<organism evidence="1">
    <name type="scientific">bioreactor metagenome</name>
    <dbReference type="NCBI Taxonomy" id="1076179"/>
    <lineage>
        <taxon>unclassified sequences</taxon>
        <taxon>metagenomes</taxon>
        <taxon>ecological metagenomes</taxon>
    </lineage>
</organism>
<protein>
    <submittedName>
        <fullName evidence="1">Uncharacterized protein</fullName>
    </submittedName>
</protein>
<comment type="caution">
    <text evidence="1">The sequence shown here is derived from an EMBL/GenBank/DDBJ whole genome shotgun (WGS) entry which is preliminary data.</text>
</comment>
<evidence type="ECO:0000313" key="1">
    <source>
        <dbReference type="EMBL" id="MPM36026.1"/>
    </source>
</evidence>
<dbReference type="EMBL" id="VSSQ01007472">
    <property type="protein sequence ID" value="MPM36026.1"/>
    <property type="molecule type" value="Genomic_DNA"/>
</dbReference>
<reference evidence="1" key="1">
    <citation type="submission" date="2019-08" db="EMBL/GenBank/DDBJ databases">
        <authorList>
            <person name="Kucharzyk K."/>
            <person name="Murdoch R.W."/>
            <person name="Higgins S."/>
            <person name="Loffler F."/>
        </authorList>
    </citation>
    <scope>NUCLEOTIDE SEQUENCE</scope>
</reference>
<sequence>MANPLFPIISPSTITRTPLIFRSLFVYPLLRSPDKPPNASIKGTVPKENANMAKAPFTGLDVPSANICIVCSGPHGMSPLSSPTTNGDECLLFILQKDFGMCN</sequence>